<evidence type="ECO:0008006" key="4">
    <source>
        <dbReference type="Google" id="ProtNLM"/>
    </source>
</evidence>
<sequence length="262" mass="30445">MVVKLIKIWLMFTSRAAQSALLTTWAGVLFIIGKIVRFLLFFVFLFVVLSTVKNLAGYNREQVIFFFLVFTLIDALVQFFFRGVYHFRPLIVSGDYDLDLMKPLPSFFRPIFGYSDILDFVTLIPLWFYFLWFVFTNHLFAGIGDLILFFLLLGNSIVLGFAFHLFVCGVCVLTTEIDHLIWIYRDLTSMARFPTDIYYKFIQYILTFTIPVVILFTVPAKALLGLLSWQWVVLAFLISGLFLWGSLKFWKYALSKYSSASS</sequence>
<feature type="transmembrane region" description="Helical" evidence="1">
    <location>
        <begin position="163"/>
        <end position="185"/>
    </location>
</feature>
<keyword evidence="1" id="KW-0812">Transmembrane</keyword>
<evidence type="ECO:0000256" key="1">
    <source>
        <dbReference type="SAM" id="Phobius"/>
    </source>
</evidence>
<dbReference type="AlphaFoldDB" id="A0A2M7TMQ3"/>
<feature type="transmembrane region" description="Helical" evidence="1">
    <location>
        <begin position="38"/>
        <end position="56"/>
    </location>
</feature>
<keyword evidence="1" id="KW-0472">Membrane</keyword>
<dbReference type="Proteomes" id="UP000229753">
    <property type="component" value="Unassembled WGS sequence"/>
</dbReference>
<proteinExistence type="predicted"/>
<evidence type="ECO:0000313" key="2">
    <source>
        <dbReference type="EMBL" id="PIZ48709.1"/>
    </source>
</evidence>
<evidence type="ECO:0000313" key="3">
    <source>
        <dbReference type="Proteomes" id="UP000229753"/>
    </source>
</evidence>
<dbReference type="InterPro" id="IPR010390">
    <property type="entry name" value="ABC-2_transporter-like"/>
</dbReference>
<feature type="transmembrane region" description="Helical" evidence="1">
    <location>
        <begin position="63"/>
        <end position="81"/>
    </location>
</feature>
<keyword evidence="1" id="KW-1133">Transmembrane helix</keyword>
<dbReference type="EMBL" id="PFNO01000105">
    <property type="protein sequence ID" value="PIZ48709.1"/>
    <property type="molecule type" value="Genomic_DNA"/>
</dbReference>
<accession>A0A2M7TMQ3</accession>
<dbReference type="PANTHER" id="PTHR36833:SF1">
    <property type="entry name" value="INTEGRAL MEMBRANE TRANSPORT PROTEIN"/>
    <property type="match status" value="1"/>
</dbReference>
<feature type="transmembrane region" description="Helical" evidence="1">
    <location>
        <begin position="197"/>
        <end position="216"/>
    </location>
</feature>
<gene>
    <name evidence="2" type="ORF">COY29_03190</name>
</gene>
<feature type="transmembrane region" description="Helical" evidence="1">
    <location>
        <begin position="139"/>
        <end position="157"/>
    </location>
</feature>
<reference evidence="3" key="1">
    <citation type="submission" date="2017-09" db="EMBL/GenBank/DDBJ databases">
        <title>Depth-based differentiation of microbial function through sediment-hosted aquifers and enrichment of novel symbionts in the deep terrestrial subsurface.</title>
        <authorList>
            <person name="Probst A.J."/>
            <person name="Ladd B."/>
            <person name="Jarett J.K."/>
            <person name="Geller-Mcgrath D.E."/>
            <person name="Sieber C.M.K."/>
            <person name="Emerson J.B."/>
            <person name="Anantharaman K."/>
            <person name="Thomas B.C."/>
            <person name="Malmstrom R."/>
            <person name="Stieglmeier M."/>
            <person name="Klingl A."/>
            <person name="Woyke T."/>
            <person name="Ryan C.M."/>
            <person name="Banfield J.F."/>
        </authorList>
    </citation>
    <scope>NUCLEOTIDE SEQUENCE [LARGE SCALE GENOMIC DNA]</scope>
</reference>
<name>A0A2M7TMQ3_9BACT</name>
<dbReference type="PANTHER" id="PTHR36833">
    <property type="entry name" value="SLR0610 PROTEIN-RELATED"/>
    <property type="match status" value="1"/>
</dbReference>
<feature type="transmembrane region" description="Helical" evidence="1">
    <location>
        <begin position="111"/>
        <end position="132"/>
    </location>
</feature>
<organism evidence="2 3">
    <name type="scientific">Candidatus Woesebacteria bacterium CG_4_10_14_0_2_um_filter_39_14</name>
    <dbReference type="NCBI Taxonomy" id="1975054"/>
    <lineage>
        <taxon>Bacteria</taxon>
        <taxon>Candidatus Woeseibacteriota</taxon>
    </lineage>
</organism>
<dbReference type="Pfam" id="PF06182">
    <property type="entry name" value="ABC2_membrane_6"/>
    <property type="match status" value="1"/>
</dbReference>
<comment type="caution">
    <text evidence="2">The sequence shown here is derived from an EMBL/GenBank/DDBJ whole genome shotgun (WGS) entry which is preliminary data.</text>
</comment>
<protein>
    <recommendedName>
        <fullName evidence="4">ABC transporter permease</fullName>
    </recommendedName>
</protein>
<feature type="transmembrane region" description="Helical" evidence="1">
    <location>
        <begin position="228"/>
        <end position="247"/>
    </location>
</feature>